<gene>
    <name evidence="1" type="ORF">HPB50_000149</name>
</gene>
<evidence type="ECO:0000313" key="2">
    <source>
        <dbReference type="Proteomes" id="UP000821845"/>
    </source>
</evidence>
<dbReference type="EMBL" id="CM023489">
    <property type="protein sequence ID" value="KAH6921432.1"/>
    <property type="molecule type" value="Genomic_DNA"/>
</dbReference>
<comment type="caution">
    <text evidence="1">The sequence shown here is derived from an EMBL/GenBank/DDBJ whole genome shotgun (WGS) entry which is preliminary data.</text>
</comment>
<keyword evidence="2" id="KW-1185">Reference proteome</keyword>
<reference evidence="1" key="1">
    <citation type="submission" date="2020-05" db="EMBL/GenBank/DDBJ databases">
        <title>Large-scale comparative analyses of tick genomes elucidate their genetic diversity and vector capacities.</title>
        <authorList>
            <person name="Jia N."/>
            <person name="Wang J."/>
            <person name="Shi W."/>
            <person name="Du L."/>
            <person name="Sun Y."/>
            <person name="Zhan W."/>
            <person name="Jiang J."/>
            <person name="Wang Q."/>
            <person name="Zhang B."/>
            <person name="Ji P."/>
            <person name="Sakyi L.B."/>
            <person name="Cui X."/>
            <person name="Yuan T."/>
            <person name="Jiang B."/>
            <person name="Yang W."/>
            <person name="Lam T.T.-Y."/>
            <person name="Chang Q."/>
            <person name="Ding S."/>
            <person name="Wang X."/>
            <person name="Zhu J."/>
            <person name="Ruan X."/>
            <person name="Zhao L."/>
            <person name="Wei J."/>
            <person name="Que T."/>
            <person name="Du C."/>
            <person name="Cheng J."/>
            <person name="Dai P."/>
            <person name="Han X."/>
            <person name="Huang E."/>
            <person name="Gao Y."/>
            <person name="Liu J."/>
            <person name="Shao H."/>
            <person name="Ye R."/>
            <person name="Li L."/>
            <person name="Wei W."/>
            <person name="Wang X."/>
            <person name="Wang C."/>
            <person name="Yang T."/>
            <person name="Huo Q."/>
            <person name="Li W."/>
            <person name="Guo W."/>
            <person name="Chen H."/>
            <person name="Zhou L."/>
            <person name="Ni X."/>
            <person name="Tian J."/>
            <person name="Zhou Y."/>
            <person name="Sheng Y."/>
            <person name="Liu T."/>
            <person name="Pan Y."/>
            <person name="Xia L."/>
            <person name="Li J."/>
            <person name="Zhao F."/>
            <person name="Cao W."/>
        </authorList>
    </citation>
    <scope>NUCLEOTIDE SEQUENCE</scope>
    <source>
        <strain evidence="1">Hyas-2018</strain>
    </source>
</reference>
<protein>
    <submittedName>
        <fullName evidence="1">Uncharacterized protein</fullName>
    </submittedName>
</protein>
<accession>A0ACB7RI88</accession>
<name>A0ACB7RI88_HYAAI</name>
<organism evidence="1 2">
    <name type="scientific">Hyalomma asiaticum</name>
    <name type="common">Tick</name>
    <dbReference type="NCBI Taxonomy" id="266040"/>
    <lineage>
        <taxon>Eukaryota</taxon>
        <taxon>Metazoa</taxon>
        <taxon>Ecdysozoa</taxon>
        <taxon>Arthropoda</taxon>
        <taxon>Chelicerata</taxon>
        <taxon>Arachnida</taxon>
        <taxon>Acari</taxon>
        <taxon>Parasitiformes</taxon>
        <taxon>Ixodida</taxon>
        <taxon>Ixodoidea</taxon>
        <taxon>Ixodidae</taxon>
        <taxon>Hyalomminae</taxon>
        <taxon>Hyalomma</taxon>
    </lineage>
</organism>
<dbReference type="Proteomes" id="UP000821845">
    <property type="component" value="Chromosome 9"/>
</dbReference>
<sequence length="349" mass="39773">MQEQRVENNNRIVQTIYNSATEALWNKASRRYVSAENVFFSRWWDQQSEDVQGRVKEMVQSGRFQFVGGGWVQNDEAVTHYTAIIDQMTLGLRFLNDTFGPDCGVPSVAWQADPFGHSIAQAALFARTKVYTNDTVAVMSGCDMCYTEAHERFHRQEGVMEKAIPIAEKQRPRVHVVYSTPACYVQAIHEASRTWPRFADDLLPYSDVPGRSWTGFYSTRPNLKMMITYANGFLQEVIRYSLSSLMSLAAKGTVHSERQLHFCHLLNQSECRYTETLREFSVIVYNPASVRVSPYLRLPLGTSDRSGVSVIGPDGARIEYQAKRSRYDNGNPPVDPVRMRGKSKVREEV</sequence>
<proteinExistence type="predicted"/>
<evidence type="ECO:0000313" key="1">
    <source>
        <dbReference type="EMBL" id="KAH6921432.1"/>
    </source>
</evidence>